<organism evidence="1 2">
    <name type="scientific">Mediterraneibacter butyricigenes</name>
    <dbReference type="NCBI Taxonomy" id="2316025"/>
    <lineage>
        <taxon>Bacteria</taxon>
        <taxon>Bacillati</taxon>
        <taxon>Bacillota</taxon>
        <taxon>Clostridia</taxon>
        <taxon>Lachnospirales</taxon>
        <taxon>Lachnospiraceae</taxon>
        <taxon>Mediterraneibacter</taxon>
    </lineage>
</organism>
<keyword evidence="2" id="KW-1185">Reference proteome</keyword>
<sequence length="83" mass="9696">MDTYSAVEEIPKDDFLPISIVYDMEFQGTEACTIMNAERRNTDQRVAFVKSSNKVKKESWEKKGKPVIIKLQCFLMRIFRSKS</sequence>
<dbReference type="Proteomes" id="UP000265643">
    <property type="component" value="Unassembled WGS sequence"/>
</dbReference>
<dbReference type="EMBL" id="BHGK01000003">
    <property type="protein sequence ID" value="GCA68389.1"/>
    <property type="molecule type" value="Genomic_DNA"/>
</dbReference>
<dbReference type="RefSeq" id="WP_119299268.1">
    <property type="nucleotide sequence ID" value="NZ_BHGK01000003.1"/>
</dbReference>
<accession>A0A391PEV1</accession>
<reference evidence="2" key="1">
    <citation type="submission" date="2018-09" db="EMBL/GenBank/DDBJ databases">
        <title>Draft Genome Sequence of Mediterraneibacter sp. KCTC 15684.</title>
        <authorList>
            <person name="Kim J.S."/>
            <person name="Han K.I."/>
            <person name="Suh M.K."/>
            <person name="Lee K.C."/>
            <person name="Eom M.K."/>
            <person name="Lee J.H."/>
            <person name="Park S.H."/>
            <person name="Kang S.W."/>
            <person name="Park J.E."/>
            <person name="Oh B.S."/>
            <person name="Yu S.Y."/>
            <person name="Choi S.H."/>
            <person name="Lee D.H."/>
            <person name="Yoon H."/>
            <person name="Kim B."/>
            <person name="Yang S.J."/>
            <person name="Lee J.S."/>
        </authorList>
    </citation>
    <scope>NUCLEOTIDE SEQUENCE [LARGE SCALE GENOMIC DNA]</scope>
    <source>
        <strain evidence="2">KCTC 15684</strain>
    </source>
</reference>
<comment type="caution">
    <text evidence="1">The sequence shown here is derived from an EMBL/GenBank/DDBJ whole genome shotgun (WGS) entry which is preliminary data.</text>
</comment>
<evidence type="ECO:0000313" key="2">
    <source>
        <dbReference type="Proteomes" id="UP000265643"/>
    </source>
</evidence>
<dbReference type="AlphaFoldDB" id="A0A391PEV1"/>
<evidence type="ECO:0000313" key="1">
    <source>
        <dbReference type="EMBL" id="GCA68389.1"/>
    </source>
</evidence>
<name>A0A391PEV1_9FIRM</name>
<protein>
    <submittedName>
        <fullName evidence="1">Uncharacterized protein</fullName>
    </submittedName>
</protein>
<gene>
    <name evidence="1" type="ORF">KGMB01110_28250</name>
</gene>
<proteinExistence type="predicted"/>